<keyword evidence="6" id="KW-0378">Hydrolase</keyword>
<sequence>MKHLCFIVFLAIVIAQNCSYLGVEAASSDGFVSRKGIQFILNGKPFYANGFNAYWVTYVATDPASRFKVTNVFQNATSHGLTIVRTWGFRDGPLDRALQTAPGSYNEQTFQGLDFVIAEAKRVGIKLIIPFVNNWDDYGGKKQYVAWGKSKGQKVSSVDDFYRNPLVKQFYKNHVKTIVNRVNTFTKVAYKDEPAIMAWQLMNEPECRADPSGKTLMAWIKEMAPYVKSVDSKHLLSTGLEGFYGDSSPQRKTSLNPVAANVLGTDFIANHNLDAIDFASLHSYPDLWFPNLDEKSRLEFLIKWLECHIEDAQKILRKPLILGEFGKPTTTPGYTQAQRDAVFIATFDTIYKSAKKGGPGAGALFWQVISDGMTNLKDPLFIVLSENSTTVNIITIVTAQSYVGVEAASSNGFVSRNGVQFILNGKPFYANGFNAYWLAYEATDPATRFKITNVFQNATSHGLTIARTWGFRDGALYRALQTAPGSYDEKTFQGLDFVIAEAKRVGIKLIIPLVNNWDDYGGKKQYVDWARSKGEKVSSIDDFYRNPLVKQFYKNHVKTMVNRVNTFTKVAYKDEPAIMAWQLMNEPRCGSDRSGKTLMAWINEMAPYVKSVDPNHLLSTGHEGFYGDSSLQRKNTLNPVSANRVGADFIANHNIDAIDFASMHCGTDLWLPKLNQNSRLDFIRRWLQGHIEDAQNILKKPLILSEFGLGTDTPGYTLANRDAVFTTTYDIIYASAQKGGPAAGALFWELISDGMSNFAGPSSIILSDKSSTVNIISEQSRKLGLIGGK</sequence>
<dbReference type="GO" id="GO:0005576">
    <property type="term" value="C:extracellular region"/>
    <property type="evidence" value="ECO:0007669"/>
    <property type="project" value="UniProtKB-SubCell"/>
</dbReference>
<evidence type="ECO:0000313" key="11">
    <source>
        <dbReference type="Proteomes" id="UP000682877"/>
    </source>
</evidence>
<dbReference type="FunFam" id="3.20.20.80:FF:000012">
    <property type="entry name" value="Mannan endo-1,4-beta-mannosidase 6"/>
    <property type="match status" value="2"/>
</dbReference>
<keyword evidence="5" id="KW-0964">Secreted</keyword>
<dbReference type="InterPro" id="IPR017853">
    <property type="entry name" value="GH"/>
</dbReference>
<feature type="chain" id="PRO_5035714158" description="mannan endo-1,4-beta-mannosidase" evidence="8">
    <location>
        <begin position="16"/>
        <end position="789"/>
    </location>
</feature>
<evidence type="ECO:0000256" key="6">
    <source>
        <dbReference type="ARBA" id="ARBA00022801"/>
    </source>
</evidence>
<evidence type="ECO:0000313" key="10">
    <source>
        <dbReference type="EMBL" id="CAE5966814.1"/>
    </source>
</evidence>
<evidence type="ECO:0000256" key="8">
    <source>
        <dbReference type="SAM" id="SignalP"/>
    </source>
</evidence>
<evidence type="ECO:0000256" key="4">
    <source>
        <dbReference type="ARBA" id="ARBA00012706"/>
    </source>
</evidence>
<evidence type="ECO:0000256" key="7">
    <source>
        <dbReference type="ARBA" id="ARBA00023295"/>
    </source>
</evidence>
<dbReference type="EC" id="3.2.1.78" evidence="4"/>
<dbReference type="Proteomes" id="UP000682877">
    <property type="component" value="Chromosome 3"/>
</dbReference>
<dbReference type="InterPro" id="IPR045053">
    <property type="entry name" value="MAN-like"/>
</dbReference>
<evidence type="ECO:0000256" key="5">
    <source>
        <dbReference type="ARBA" id="ARBA00022525"/>
    </source>
</evidence>
<organism evidence="10 11">
    <name type="scientific">Arabidopsis arenosa</name>
    <name type="common">Sand rock-cress</name>
    <name type="synonym">Cardaminopsis arenosa</name>
    <dbReference type="NCBI Taxonomy" id="38785"/>
    <lineage>
        <taxon>Eukaryota</taxon>
        <taxon>Viridiplantae</taxon>
        <taxon>Streptophyta</taxon>
        <taxon>Embryophyta</taxon>
        <taxon>Tracheophyta</taxon>
        <taxon>Spermatophyta</taxon>
        <taxon>Magnoliopsida</taxon>
        <taxon>eudicotyledons</taxon>
        <taxon>Gunneridae</taxon>
        <taxon>Pentapetalae</taxon>
        <taxon>rosids</taxon>
        <taxon>malvids</taxon>
        <taxon>Brassicales</taxon>
        <taxon>Brassicaceae</taxon>
        <taxon>Camelineae</taxon>
        <taxon>Arabidopsis</taxon>
    </lineage>
</organism>
<dbReference type="InterPro" id="IPR001547">
    <property type="entry name" value="Glyco_hydro_5"/>
</dbReference>
<keyword evidence="8" id="KW-0732">Signal</keyword>
<protein>
    <recommendedName>
        <fullName evidence="4">mannan endo-1,4-beta-mannosidase</fullName>
        <ecNumber evidence="4">3.2.1.78</ecNumber>
    </recommendedName>
</protein>
<dbReference type="PANTHER" id="PTHR31451">
    <property type="match status" value="1"/>
</dbReference>
<keyword evidence="11" id="KW-1185">Reference proteome</keyword>
<dbReference type="Gene3D" id="3.20.20.80">
    <property type="entry name" value="Glycosidases"/>
    <property type="match status" value="2"/>
</dbReference>
<dbReference type="PANTHER" id="PTHR31451:SF42">
    <property type="entry name" value="MANNAN ENDO-1,4-BETA-MANNOSIDASE 3-RELATED"/>
    <property type="match status" value="1"/>
</dbReference>
<reference evidence="10" key="1">
    <citation type="submission" date="2021-01" db="EMBL/GenBank/DDBJ databases">
        <authorList>
            <person name="Bezrukov I."/>
        </authorList>
    </citation>
    <scope>NUCLEOTIDE SEQUENCE</scope>
</reference>
<gene>
    <name evidence="10" type="ORF">AARE701A_LOCUS6856</name>
</gene>
<feature type="domain" description="Glycoside hydrolase family 5" evidence="9">
    <location>
        <begin position="31"/>
        <end position="367"/>
    </location>
</feature>
<dbReference type="Pfam" id="PF26410">
    <property type="entry name" value="GH5_mannosidase"/>
    <property type="match status" value="2"/>
</dbReference>
<dbReference type="AlphaFoldDB" id="A0A8S1ZWX0"/>
<feature type="domain" description="Glycoside hydrolase family 5" evidence="9">
    <location>
        <begin position="413"/>
        <end position="749"/>
    </location>
</feature>
<keyword evidence="7" id="KW-0326">Glycosidase</keyword>
<comment type="subcellular location">
    <subcellularLocation>
        <location evidence="2">Secreted</location>
    </subcellularLocation>
</comment>
<proteinExistence type="inferred from homology"/>
<dbReference type="EMBL" id="LR999453">
    <property type="protein sequence ID" value="CAE5966814.1"/>
    <property type="molecule type" value="Genomic_DNA"/>
</dbReference>
<evidence type="ECO:0000259" key="9">
    <source>
        <dbReference type="Pfam" id="PF26410"/>
    </source>
</evidence>
<dbReference type="SUPFAM" id="SSF51445">
    <property type="entry name" value="(Trans)glycosidases"/>
    <property type="match status" value="2"/>
</dbReference>
<feature type="signal peptide" evidence="8">
    <location>
        <begin position="1"/>
        <end position="15"/>
    </location>
</feature>
<dbReference type="GO" id="GO:0000272">
    <property type="term" value="P:polysaccharide catabolic process"/>
    <property type="evidence" value="ECO:0007669"/>
    <property type="project" value="InterPro"/>
</dbReference>
<comment type="similarity">
    <text evidence="3">Belongs to the glycosyl hydrolase 5 (cellulase A) family.</text>
</comment>
<dbReference type="GO" id="GO:0016985">
    <property type="term" value="F:mannan endo-1,4-beta-mannosidase activity"/>
    <property type="evidence" value="ECO:0007669"/>
    <property type="project" value="UniProtKB-EC"/>
</dbReference>
<accession>A0A8S1ZWX0</accession>
<comment type="catalytic activity">
    <reaction evidence="1">
        <text>Random hydrolysis of (1-&gt;4)-beta-D-mannosidic linkages in mannans, galactomannans and glucomannans.</text>
        <dbReference type="EC" id="3.2.1.78"/>
    </reaction>
</comment>
<name>A0A8S1ZWX0_ARAAE</name>
<evidence type="ECO:0000256" key="3">
    <source>
        <dbReference type="ARBA" id="ARBA00005641"/>
    </source>
</evidence>
<evidence type="ECO:0000256" key="1">
    <source>
        <dbReference type="ARBA" id="ARBA00001678"/>
    </source>
</evidence>
<evidence type="ECO:0000256" key="2">
    <source>
        <dbReference type="ARBA" id="ARBA00004613"/>
    </source>
</evidence>